<dbReference type="EMBL" id="CP093326">
    <property type="protein sequence ID" value="UNK45158.1"/>
    <property type="molecule type" value="Genomic_DNA"/>
</dbReference>
<dbReference type="InterPro" id="IPR002711">
    <property type="entry name" value="HNH"/>
</dbReference>
<feature type="domain" description="HNH nuclease" evidence="2">
    <location>
        <begin position="382"/>
        <end position="432"/>
    </location>
</feature>
<gene>
    <name evidence="3" type="ORF">MNQ99_14595</name>
</gene>
<evidence type="ECO:0000256" key="1">
    <source>
        <dbReference type="SAM" id="MobiDB-lite"/>
    </source>
</evidence>
<dbReference type="Pfam" id="PF01844">
    <property type="entry name" value="HNH"/>
    <property type="match status" value="1"/>
</dbReference>
<feature type="region of interest" description="Disordered" evidence="1">
    <location>
        <begin position="308"/>
        <end position="332"/>
    </location>
</feature>
<feature type="region of interest" description="Disordered" evidence="1">
    <location>
        <begin position="458"/>
        <end position="537"/>
    </location>
</feature>
<name>A0ABY3W9A0_9MICC</name>
<keyword evidence="3" id="KW-0255">Endonuclease</keyword>
<evidence type="ECO:0000259" key="2">
    <source>
        <dbReference type="SMART" id="SM00507"/>
    </source>
</evidence>
<proteinExistence type="predicted"/>
<evidence type="ECO:0000313" key="3">
    <source>
        <dbReference type="EMBL" id="UNK45158.1"/>
    </source>
</evidence>
<feature type="compositionally biased region" description="Basic residues" evidence="1">
    <location>
        <begin position="514"/>
        <end position="528"/>
    </location>
</feature>
<keyword evidence="3" id="KW-0540">Nuclease</keyword>
<dbReference type="SMART" id="SM00507">
    <property type="entry name" value="HNHc"/>
    <property type="match status" value="1"/>
</dbReference>
<keyword evidence="4" id="KW-1185">Reference proteome</keyword>
<evidence type="ECO:0000313" key="4">
    <source>
        <dbReference type="Proteomes" id="UP000829069"/>
    </source>
</evidence>
<keyword evidence="3" id="KW-0378">Hydrolase</keyword>
<protein>
    <submittedName>
        <fullName evidence="3">HNH endonuclease</fullName>
    </submittedName>
</protein>
<dbReference type="Gene3D" id="1.10.30.50">
    <property type="match status" value="1"/>
</dbReference>
<dbReference type="InterPro" id="IPR003615">
    <property type="entry name" value="HNH_nuc"/>
</dbReference>
<feature type="compositionally biased region" description="Basic and acidic residues" evidence="1">
    <location>
        <begin position="476"/>
        <end position="495"/>
    </location>
</feature>
<dbReference type="CDD" id="cd00085">
    <property type="entry name" value="HNHc"/>
    <property type="match status" value="1"/>
</dbReference>
<sequence length="537" mass="57604">MLDPAATGVFEGPPAVGAAAINAFAGLLAGPDADADVSDAERIDRITALENLKDAAAAAQAKASAALDASIRVGRAAAGVPKDRCGRGIAKQIGLARRQSPHRGGLLLGVAKALVNEMPHTLKALETGRLNERRASILVSETLCLRREDRARVDEELAGNQTRLNGLGDKALTAEAKRMAYRLDPHSVVNRAAKAEADRHVSARPEPDTMVSVRTLLPVVQGVAVMAALNREADRLRNAGDPRSRGQAMADTVFERLTGASTADPARTEIQLVMTDRALLQGDSEPVWLTGYGIVPAQYARDLIRLPYTPPAKTGPPGAEQKAPPAGTEPGWKTARDEARQARMKTLRVGGVEDVWIRRLFTAPGTGQLLGMDSKARKFPDGLRRMIMARDASCTGPWCDAPIRHIDHIVAWSEGGETTLSNGRGLCEECNYAHEAEGWSARTVGGPAHSVATTTPTGHVYTSTAPPLPGASTPEPEWHERTPSDQPERQTREAWETGEAGVGHVAGRLTGKMERRRAQRRRRARLMSRPHTLQASG</sequence>
<dbReference type="GO" id="GO:0004519">
    <property type="term" value="F:endonuclease activity"/>
    <property type="evidence" value="ECO:0007669"/>
    <property type="project" value="UniProtKB-KW"/>
</dbReference>
<organism evidence="3 4">
    <name type="scientific">Arthrobacter sulfonylureivorans</name>
    <dbReference type="NCBI Taxonomy" id="2486855"/>
    <lineage>
        <taxon>Bacteria</taxon>
        <taxon>Bacillati</taxon>
        <taxon>Actinomycetota</taxon>
        <taxon>Actinomycetes</taxon>
        <taxon>Micrococcales</taxon>
        <taxon>Micrococcaceae</taxon>
        <taxon>Arthrobacter</taxon>
    </lineage>
</organism>
<reference evidence="3 4" key="1">
    <citation type="submission" date="2022-03" db="EMBL/GenBank/DDBJ databases">
        <title>Isotopic signatures of nitrous oxide derived from detoxification processes.</title>
        <authorList>
            <person name="Behrendt U."/>
            <person name="Buchen C."/>
            <person name="Well R."/>
            <person name="Ulrich A."/>
            <person name="Rohe L."/>
            <person name="Kolb S."/>
            <person name="Schloter M."/>
            <person name="Horn M.A."/>
            <person name="Augustin J."/>
        </authorList>
    </citation>
    <scope>NUCLEOTIDE SEQUENCE [LARGE SCALE GENOMIC DNA]</scope>
    <source>
        <strain evidence="3 4">S4-C24</strain>
    </source>
</reference>
<dbReference type="RefSeq" id="WP_241913431.1">
    <property type="nucleotide sequence ID" value="NZ_CP093326.1"/>
</dbReference>
<accession>A0ABY3W9A0</accession>
<dbReference type="Proteomes" id="UP000829069">
    <property type="component" value="Chromosome"/>
</dbReference>